<keyword evidence="3" id="KW-1185">Reference proteome</keyword>
<dbReference type="Pfam" id="PF08845">
    <property type="entry name" value="SymE_toxin"/>
    <property type="match status" value="1"/>
</dbReference>
<protein>
    <recommendedName>
        <fullName evidence="1">Toxin SymE-like domain-containing protein</fullName>
    </recommendedName>
</protein>
<dbReference type="InterPro" id="IPR014944">
    <property type="entry name" value="Toxin_SymE-like"/>
</dbReference>
<proteinExistence type="predicted"/>
<sequence length="79" mass="9285">RPCQPPLLVQWHLQQKSPHYSGTAPDSFYTLQAQYALPLPFQQITIKGRWLEQIGFYANRPVIVKIEDDQLIIKLVYQF</sequence>
<comment type="caution">
    <text evidence="2">The sequence shown here is derived from an EMBL/GenBank/DDBJ whole genome shotgun (WGS) entry which is preliminary data.</text>
</comment>
<accession>A0ABX0GMT0</accession>
<organism evidence="2 3">
    <name type="scientific">Photorhabdus tasmaniensis</name>
    <dbReference type="NCBI Taxonomy" id="1004159"/>
    <lineage>
        <taxon>Bacteria</taxon>
        <taxon>Pseudomonadati</taxon>
        <taxon>Pseudomonadota</taxon>
        <taxon>Gammaproteobacteria</taxon>
        <taxon>Enterobacterales</taxon>
        <taxon>Morganellaceae</taxon>
        <taxon>Photorhabdus</taxon>
    </lineage>
</organism>
<evidence type="ECO:0000313" key="3">
    <source>
        <dbReference type="Proteomes" id="UP000697802"/>
    </source>
</evidence>
<dbReference type="EMBL" id="PUJU01000232">
    <property type="protein sequence ID" value="NHB90558.1"/>
    <property type="molecule type" value="Genomic_DNA"/>
</dbReference>
<gene>
    <name evidence="2" type="ORF">C5471_23990</name>
</gene>
<reference evidence="2 3" key="1">
    <citation type="submission" date="2018-02" db="EMBL/GenBank/DDBJ databases">
        <authorList>
            <person name="Machado R.A."/>
        </authorList>
    </citation>
    <scope>NUCLEOTIDE SEQUENCE [LARGE SCALE GENOMIC DNA]</scope>
    <source>
        <strain evidence="2 3">T327</strain>
    </source>
</reference>
<feature type="domain" description="Toxin SymE-like" evidence="1">
    <location>
        <begin position="43"/>
        <end position="74"/>
    </location>
</feature>
<feature type="non-terminal residue" evidence="2">
    <location>
        <position position="1"/>
    </location>
</feature>
<evidence type="ECO:0000313" key="2">
    <source>
        <dbReference type="EMBL" id="NHB90558.1"/>
    </source>
</evidence>
<dbReference type="Proteomes" id="UP000697802">
    <property type="component" value="Unassembled WGS sequence"/>
</dbReference>
<evidence type="ECO:0000259" key="1">
    <source>
        <dbReference type="Pfam" id="PF08845"/>
    </source>
</evidence>
<name>A0ABX0GMT0_9GAMM</name>